<proteinExistence type="predicted"/>
<accession>A0A0E9XJU0</accession>
<name>A0A0E9XJU0_ANGAN</name>
<protein>
    <submittedName>
        <fullName evidence="1">Uncharacterized protein</fullName>
    </submittedName>
</protein>
<sequence>MLLFDVHILCKAISGKTLFRYSHENLKLITAYSEYFAKLVYYNDKVTVWCTS</sequence>
<reference evidence="1" key="1">
    <citation type="submission" date="2014-11" db="EMBL/GenBank/DDBJ databases">
        <authorList>
            <person name="Amaro Gonzalez C."/>
        </authorList>
    </citation>
    <scope>NUCLEOTIDE SEQUENCE</scope>
</reference>
<evidence type="ECO:0000313" key="1">
    <source>
        <dbReference type="EMBL" id="JAI02712.1"/>
    </source>
</evidence>
<dbReference type="EMBL" id="GBXM01005866">
    <property type="protein sequence ID" value="JAI02712.1"/>
    <property type="molecule type" value="Transcribed_RNA"/>
</dbReference>
<dbReference type="AlphaFoldDB" id="A0A0E9XJU0"/>
<organism evidence="1">
    <name type="scientific">Anguilla anguilla</name>
    <name type="common">European freshwater eel</name>
    <name type="synonym">Muraena anguilla</name>
    <dbReference type="NCBI Taxonomy" id="7936"/>
    <lineage>
        <taxon>Eukaryota</taxon>
        <taxon>Metazoa</taxon>
        <taxon>Chordata</taxon>
        <taxon>Craniata</taxon>
        <taxon>Vertebrata</taxon>
        <taxon>Euteleostomi</taxon>
        <taxon>Actinopterygii</taxon>
        <taxon>Neopterygii</taxon>
        <taxon>Teleostei</taxon>
        <taxon>Anguilliformes</taxon>
        <taxon>Anguillidae</taxon>
        <taxon>Anguilla</taxon>
    </lineage>
</organism>
<reference evidence="1" key="2">
    <citation type="journal article" date="2015" name="Fish Shellfish Immunol.">
        <title>Early steps in the European eel (Anguilla anguilla)-Vibrio vulnificus interaction in the gills: Role of the RtxA13 toxin.</title>
        <authorList>
            <person name="Callol A."/>
            <person name="Pajuelo D."/>
            <person name="Ebbesson L."/>
            <person name="Teles M."/>
            <person name="MacKenzie S."/>
            <person name="Amaro C."/>
        </authorList>
    </citation>
    <scope>NUCLEOTIDE SEQUENCE</scope>
</reference>